<accession>A0A8E2DE76</accession>
<evidence type="ECO:0000313" key="4">
    <source>
        <dbReference type="Proteomes" id="UP000250043"/>
    </source>
</evidence>
<keyword evidence="4" id="KW-1185">Reference proteome</keyword>
<dbReference type="EMBL" id="KV722922">
    <property type="protein sequence ID" value="OCH83621.1"/>
    <property type="molecule type" value="Genomic_DNA"/>
</dbReference>
<feature type="signal peptide" evidence="2">
    <location>
        <begin position="1"/>
        <end position="24"/>
    </location>
</feature>
<proteinExistence type="predicted"/>
<sequence>MTQVLWLLLSRNIWFGKLQLLVTATDDPKLEGKETGDKPKLPEESRPQKSGAEKSLLMGLHSPDEDSVYATKKDAEGKVYQYHAQLVAHGRFSQVYQVDIKSVYLNGKFKGNKVIYMKPPPGMKLSDDPELVLCLLRPIYRL</sequence>
<evidence type="ECO:0008006" key="5">
    <source>
        <dbReference type="Google" id="ProtNLM"/>
    </source>
</evidence>
<feature type="compositionally biased region" description="Basic and acidic residues" evidence="1">
    <location>
        <begin position="28"/>
        <end position="47"/>
    </location>
</feature>
<dbReference type="AlphaFoldDB" id="A0A8E2DE76"/>
<protein>
    <recommendedName>
        <fullName evidence="5">Reverse transcriptase</fullName>
    </recommendedName>
</protein>
<name>A0A8E2DE76_9APHY</name>
<feature type="chain" id="PRO_5034729713" description="Reverse transcriptase" evidence="2">
    <location>
        <begin position="25"/>
        <end position="142"/>
    </location>
</feature>
<reference evidence="3 4" key="1">
    <citation type="submission" date="2016-07" db="EMBL/GenBank/DDBJ databases">
        <title>Draft genome of the white-rot fungus Obba rivulosa 3A-2.</title>
        <authorList>
            <consortium name="DOE Joint Genome Institute"/>
            <person name="Miettinen O."/>
            <person name="Riley R."/>
            <person name="Acob R."/>
            <person name="Barry K."/>
            <person name="Cullen D."/>
            <person name="De Vries R."/>
            <person name="Hainaut M."/>
            <person name="Hatakka A."/>
            <person name="Henrissat B."/>
            <person name="Hilden K."/>
            <person name="Kuo R."/>
            <person name="Labutti K."/>
            <person name="Lipzen A."/>
            <person name="Makela M.R."/>
            <person name="Sandor L."/>
            <person name="Spatafora J.W."/>
            <person name="Grigoriev I.V."/>
            <person name="Hibbett D.S."/>
        </authorList>
    </citation>
    <scope>NUCLEOTIDE SEQUENCE [LARGE SCALE GENOMIC DNA]</scope>
    <source>
        <strain evidence="3 4">3A-2</strain>
    </source>
</reference>
<gene>
    <name evidence="3" type="ORF">OBBRIDRAFT_808866</name>
</gene>
<evidence type="ECO:0000256" key="1">
    <source>
        <dbReference type="SAM" id="MobiDB-lite"/>
    </source>
</evidence>
<evidence type="ECO:0000313" key="3">
    <source>
        <dbReference type="EMBL" id="OCH83621.1"/>
    </source>
</evidence>
<feature type="region of interest" description="Disordered" evidence="1">
    <location>
        <begin position="28"/>
        <end position="60"/>
    </location>
</feature>
<organism evidence="3 4">
    <name type="scientific">Obba rivulosa</name>
    <dbReference type="NCBI Taxonomy" id="1052685"/>
    <lineage>
        <taxon>Eukaryota</taxon>
        <taxon>Fungi</taxon>
        <taxon>Dikarya</taxon>
        <taxon>Basidiomycota</taxon>
        <taxon>Agaricomycotina</taxon>
        <taxon>Agaricomycetes</taxon>
        <taxon>Polyporales</taxon>
        <taxon>Gelatoporiaceae</taxon>
        <taxon>Obba</taxon>
    </lineage>
</organism>
<evidence type="ECO:0000256" key="2">
    <source>
        <dbReference type="SAM" id="SignalP"/>
    </source>
</evidence>
<dbReference type="OrthoDB" id="7691805at2759"/>
<dbReference type="Proteomes" id="UP000250043">
    <property type="component" value="Unassembled WGS sequence"/>
</dbReference>
<keyword evidence="2" id="KW-0732">Signal</keyword>